<dbReference type="EMBL" id="GG663738">
    <property type="protein sequence ID" value="EEH57606.1"/>
    <property type="molecule type" value="Genomic_DNA"/>
</dbReference>
<reference evidence="2 3" key="1">
    <citation type="journal article" date="2009" name="Science">
        <title>Green evolution and dynamic adaptations revealed by genomes of the marine picoeukaryotes Micromonas.</title>
        <authorList>
            <person name="Worden A.Z."/>
            <person name="Lee J.H."/>
            <person name="Mock T."/>
            <person name="Rouze P."/>
            <person name="Simmons M.P."/>
            <person name="Aerts A.L."/>
            <person name="Allen A.E."/>
            <person name="Cuvelier M.L."/>
            <person name="Derelle E."/>
            <person name="Everett M.V."/>
            <person name="Foulon E."/>
            <person name="Grimwood J."/>
            <person name="Gundlach H."/>
            <person name="Henrissat B."/>
            <person name="Napoli C."/>
            <person name="McDonald S.M."/>
            <person name="Parker M.S."/>
            <person name="Rombauts S."/>
            <person name="Salamov A."/>
            <person name="Von Dassow P."/>
            <person name="Badger J.H."/>
            <person name="Coutinho P.M."/>
            <person name="Demir E."/>
            <person name="Dubchak I."/>
            <person name="Gentemann C."/>
            <person name="Eikrem W."/>
            <person name="Gready J.E."/>
            <person name="John U."/>
            <person name="Lanier W."/>
            <person name="Lindquist E.A."/>
            <person name="Lucas S."/>
            <person name="Mayer K.F."/>
            <person name="Moreau H."/>
            <person name="Not F."/>
            <person name="Otillar R."/>
            <person name="Panaud O."/>
            <person name="Pangilinan J."/>
            <person name="Paulsen I."/>
            <person name="Piegu B."/>
            <person name="Poliakov A."/>
            <person name="Robbens S."/>
            <person name="Schmutz J."/>
            <person name="Toulza E."/>
            <person name="Wyss T."/>
            <person name="Zelensky A."/>
            <person name="Zhou K."/>
            <person name="Armbrust E.V."/>
            <person name="Bhattacharya D."/>
            <person name="Goodenough U.W."/>
            <person name="Van de Peer Y."/>
            <person name="Grigoriev I.V."/>
        </authorList>
    </citation>
    <scope>NUCLEOTIDE SEQUENCE [LARGE SCALE GENOMIC DNA]</scope>
    <source>
        <strain evidence="2 3">CCMP1545</strain>
    </source>
</reference>
<organism evidence="3">
    <name type="scientific">Micromonas pusilla (strain CCMP1545)</name>
    <name type="common">Picoplanktonic green alga</name>
    <dbReference type="NCBI Taxonomy" id="564608"/>
    <lineage>
        <taxon>Eukaryota</taxon>
        <taxon>Viridiplantae</taxon>
        <taxon>Chlorophyta</taxon>
        <taxon>Mamiellophyceae</taxon>
        <taxon>Mamiellales</taxon>
        <taxon>Mamiellaceae</taxon>
        <taxon>Micromonas</taxon>
    </lineage>
</organism>
<dbReference type="OMA" id="GNCMFCA"/>
<evidence type="ECO:0000313" key="3">
    <source>
        <dbReference type="Proteomes" id="UP000001876"/>
    </source>
</evidence>
<accession>C1MPW3</accession>
<name>C1MPW3_MICPC</name>
<evidence type="ECO:0000313" key="2">
    <source>
        <dbReference type="EMBL" id="EEH57606.1"/>
    </source>
</evidence>
<evidence type="ECO:0000256" key="1">
    <source>
        <dbReference type="SAM" id="MobiDB-lite"/>
    </source>
</evidence>
<dbReference type="KEGG" id="mpp:MICPUCDRAFT_57063"/>
<feature type="compositionally biased region" description="Basic and acidic residues" evidence="1">
    <location>
        <begin position="22"/>
        <end position="31"/>
    </location>
</feature>
<gene>
    <name evidence="2" type="ORF">MICPUCDRAFT_57063</name>
</gene>
<feature type="compositionally biased region" description="Basic and acidic residues" evidence="1">
    <location>
        <begin position="108"/>
        <end position="119"/>
    </location>
</feature>
<dbReference type="RefSeq" id="XP_003057655.1">
    <property type="nucleotide sequence ID" value="XM_003057609.1"/>
</dbReference>
<feature type="compositionally biased region" description="Low complexity" evidence="1">
    <location>
        <begin position="7"/>
        <end position="17"/>
    </location>
</feature>
<feature type="region of interest" description="Disordered" evidence="1">
    <location>
        <begin position="92"/>
        <end position="151"/>
    </location>
</feature>
<dbReference type="AlphaFoldDB" id="C1MPW3"/>
<dbReference type="Proteomes" id="UP000001876">
    <property type="component" value="Unassembled WGS sequence"/>
</dbReference>
<dbReference type="OrthoDB" id="10665685at2759"/>
<dbReference type="GeneID" id="9683458"/>
<feature type="compositionally biased region" description="Basic and acidic residues" evidence="1">
    <location>
        <begin position="136"/>
        <end position="146"/>
    </location>
</feature>
<proteinExistence type="predicted"/>
<sequence length="465" mass="50087">MQRRRPPGGADADGVVVFGRKSRAERAGRVDAKKKKRGRRRTTATATATARADEILRARGVRPRVSRDEDERAFLALRWAGASATRARAALRALGFETPPRKRKRRSRGDATTRRRDADAPSSVGGDERDYDDDDVAPREPTRADSDSDVVFLEEVPAAATKRPKKTSKNAADDVDVARDVATALGGLLAKSERGFGNCMFCAVASGLTRWLEETRDDAIPPLARDLELADGDGDGEREVTWVTTRRALVRTLLRLVRDAPAAATAGNASSSEKRKNAQLAREIAMRTLMTGAEGRAWLHQGALANASTTTRWREHLRCMASDAKPHAGTPRWTRYWGTDVELVALASGLRVGVACVECAGRGDGGAYVASPYAFGGGGDGGPLRLGKYTPRGETTDAGVVWSAARGKATLRVRSVKASSKAARAAARRTTTRFLPAIVVVHRPGHFDSLQPPPGRVLVLEREAA</sequence>
<feature type="region of interest" description="Disordered" evidence="1">
    <location>
        <begin position="1"/>
        <end position="50"/>
    </location>
</feature>
<feature type="compositionally biased region" description="Basic residues" evidence="1">
    <location>
        <begin position="32"/>
        <end position="42"/>
    </location>
</feature>
<keyword evidence="3" id="KW-1185">Reference proteome</keyword>
<protein>
    <submittedName>
        <fullName evidence="2">Predicted protein</fullName>
    </submittedName>
</protein>